<evidence type="ECO:0000256" key="3">
    <source>
        <dbReference type="ARBA" id="ARBA00022578"/>
    </source>
</evidence>
<evidence type="ECO:0000259" key="7">
    <source>
        <dbReference type="Pfam" id="PF01609"/>
    </source>
</evidence>
<dbReference type="AlphaFoldDB" id="A0AA40ZWQ1"/>
<dbReference type="RefSeq" id="WP_184107211.1">
    <property type="nucleotide sequence ID" value="NZ_JACHNX010000058.1"/>
</dbReference>
<dbReference type="PANTHER" id="PTHR35604">
    <property type="entry name" value="TRANSPOSASE INSH FOR INSERTION SEQUENCE ELEMENT IS5A-RELATED"/>
    <property type="match status" value="1"/>
</dbReference>
<dbReference type="Pfam" id="PF05598">
    <property type="entry name" value="DUF772"/>
    <property type="match status" value="1"/>
</dbReference>
<proteinExistence type="inferred from homology"/>
<feature type="compositionally biased region" description="Basic and acidic residues" evidence="6">
    <location>
        <begin position="139"/>
        <end position="148"/>
    </location>
</feature>
<protein>
    <submittedName>
        <fullName evidence="9">IS5 family transposase</fullName>
    </submittedName>
</protein>
<dbReference type="GO" id="GO:0006313">
    <property type="term" value="P:DNA transposition"/>
    <property type="evidence" value="ECO:0007669"/>
    <property type="project" value="InterPro"/>
</dbReference>
<evidence type="ECO:0000256" key="5">
    <source>
        <dbReference type="ARBA" id="ARBA00023172"/>
    </source>
</evidence>
<dbReference type="GO" id="GO:0004803">
    <property type="term" value="F:transposase activity"/>
    <property type="evidence" value="ECO:0007669"/>
    <property type="project" value="InterPro"/>
</dbReference>
<evidence type="ECO:0000313" key="9">
    <source>
        <dbReference type="EMBL" id="MBN3556957.1"/>
    </source>
</evidence>
<comment type="caution">
    <text evidence="9">The sequence shown here is derived from an EMBL/GenBank/DDBJ whole genome shotgun (WGS) entry which is preliminary data.</text>
</comment>
<feature type="region of interest" description="Disordered" evidence="6">
    <location>
        <begin position="138"/>
        <end position="159"/>
    </location>
</feature>
<feature type="domain" description="Transposase IS4-like" evidence="7">
    <location>
        <begin position="123"/>
        <end position="297"/>
    </location>
</feature>
<evidence type="ECO:0000256" key="6">
    <source>
        <dbReference type="SAM" id="MobiDB-lite"/>
    </source>
</evidence>
<evidence type="ECO:0000256" key="1">
    <source>
        <dbReference type="ARBA" id="ARBA00003544"/>
    </source>
</evidence>
<feature type="domain" description="Transposase InsH N-terminal" evidence="8">
    <location>
        <begin position="7"/>
        <end position="96"/>
    </location>
</feature>
<sequence>MSPRLGRNVRLERLAREVDWADLGSLLSPLRAERGGRPPFDALLMVKALVLQRIYALSDHGLEEALDDRMSFRRFVGLSLEDAPPDHSTICRFRNRLLEAGLGEALFVAFERQLAVRGLILKQGTMIDASLVATPFRPGSRDGRRAPVDGDAANTARKGRPGGHFGYKLHIGVDHGSRLIRRLVLTPANVNDTVPADDLVCGDERAVYADKAYAKRARRQWLGVQGIKPRIMHKSWGGGPPLTRWQQRHNALIAPIRAQVEGVFATLKRWRGFDCVRYKGLARNRNDSFLLALAYNMTTALRLT</sequence>
<evidence type="ECO:0000259" key="8">
    <source>
        <dbReference type="Pfam" id="PF05598"/>
    </source>
</evidence>
<comment type="function">
    <text evidence="1">Involved in the transposition of the insertion sequence IS5.</text>
</comment>
<name>A0AA40ZWQ1_9SPHN</name>
<keyword evidence="4" id="KW-0238">DNA-binding</keyword>
<dbReference type="InterPro" id="IPR047959">
    <property type="entry name" value="Transpos_IS5"/>
</dbReference>
<dbReference type="EMBL" id="JAFHKU010000092">
    <property type="protein sequence ID" value="MBN3556957.1"/>
    <property type="molecule type" value="Genomic_DNA"/>
</dbReference>
<reference evidence="9" key="1">
    <citation type="submission" date="2021-01" db="EMBL/GenBank/DDBJ databases">
        <title>Genome Sequencing of Type Strains.</title>
        <authorList>
            <person name="Lemaire J.F."/>
            <person name="Inderbitzin P."/>
            <person name="Collins S.B."/>
            <person name="Wespe N."/>
            <person name="Knight-Connoni V."/>
        </authorList>
    </citation>
    <scope>NUCLEOTIDE SEQUENCE</scope>
    <source>
        <strain evidence="9">DSM 14562</strain>
    </source>
</reference>
<keyword evidence="5" id="KW-0233">DNA recombination</keyword>
<dbReference type="NCBIfam" id="NF033581">
    <property type="entry name" value="transpos_IS5_4"/>
    <property type="match status" value="1"/>
</dbReference>
<dbReference type="GO" id="GO:0003677">
    <property type="term" value="F:DNA binding"/>
    <property type="evidence" value="ECO:0007669"/>
    <property type="project" value="UniProtKB-KW"/>
</dbReference>
<dbReference type="Pfam" id="PF01609">
    <property type="entry name" value="DDE_Tnp_1"/>
    <property type="match status" value="1"/>
</dbReference>
<keyword evidence="3" id="KW-0815">Transposition</keyword>
<dbReference type="PANTHER" id="PTHR35604:SF2">
    <property type="entry name" value="TRANSPOSASE INSH FOR INSERTION SEQUENCE ELEMENT IS5A-RELATED"/>
    <property type="match status" value="1"/>
</dbReference>
<dbReference type="InterPro" id="IPR008490">
    <property type="entry name" value="Transposase_InsH_N"/>
</dbReference>
<gene>
    <name evidence="9" type="ORF">JYA60_01750</name>
</gene>
<evidence type="ECO:0000256" key="2">
    <source>
        <dbReference type="ARBA" id="ARBA00010075"/>
    </source>
</evidence>
<evidence type="ECO:0000256" key="4">
    <source>
        <dbReference type="ARBA" id="ARBA00023125"/>
    </source>
</evidence>
<dbReference type="InterPro" id="IPR002559">
    <property type="entry name" value="Transposase_11"/>
</dbReference>
<comment type="similarity">
    <text evidence="2">Belongs to the transposase 11 family.</text>
</comment>
<dbReference type="Proteomes" id="UP000704529">
    <property type="component" value="Unassembled WGS sequence"/>
</dbReference>
<organism evidence="9 10">
    <name type="scientific">Sphingomonas yabuuchiae</name>
    <dbReference type="NCBI Taxonomy" id="172044"/>
    <lineage>
        <taxon>Bacteria</taxon>
        <taxon>Pseudomonadati</taxon>
        <taxon>Pseudomonadota</taxon>
        <taxon>Alphaproteobacteria</taxon>
        <taxon>Sphingomonadales</taxon>
        <taxon>Sphingomonadaceae</taxon>
        <taxon>Sphingomonas</taxon>
    </lineage>
</organism>
<evidence type="ECO:0000313" key="10">
    <source>
        <dbReference type="Proteomes" id="UP000704529"/>
    </source>
</evidence>
<accession>A0AA40ZWQ1</accession>